<dbReference type="PANTHER" id="PTHR37984">
    <property type="entry name" value="PROTEIN CBG26694"/>
    <property type="match status" value="1"/>
</dbReference>
<evidence type="ECO:0000313" key="5">
    <source>
        <dbReference type="Proteomes" id="UP000314982"/>
    </source>
</evidence>
<evidence type="ECO:0000259" key="3">
    <source>
        <dbReference type="PROSITE" id="PS50994"/>
    </source>
</evidence>
<reference evidence="5" key="1">
    <citation type="submission" date="2018-06" db="EMBL/GenBank/DDBJ databases">
        <title>Genome assembly of Danube salmon.</title>
        <authorList>
            <person name="Macqueen D.J."/>
            <person name="Gundappa M.K."/>
        </authorList>
    </citation>
    <scope>NUCLEOTIDE SEQUENCE [LARGE SCALE GENOMIC DNA]</scope>
</reference>
<evidence type="ECO:0000313" key="4">
    <source>
        <dbReference type="Ensembl" id="ENSHHUP00000086056.1"/>
    </source>
</evidence>
<dbReference type="Pfam" id="PF17921">
    <property type="entry name" value="Integrase_H2C2"/>
    <property type="match status" value="1"/>
</dbReference>
<dbReference type="AlphaFoldDB" id="A0A4W5R812"/>
<evidence type="ECO:0000256" key="2">
    <source>
        <dbReference type="SAM" id="MobiDB-lite"/>
    </source>
</evidence>
<dbReference type="InterPro" id="IPR036397">
    <property type="entry name" value="RNaseH_sf"/>
</dbReference>
<organism evidence="4 5">
    <name type="scientific">Hucho hucho</name>
    <name type="common">huchen</name>
    <dbReference type="NCBI Taxonomy" id="62062"/>
    <lineage>
        <taxon>Eukaryota</taxon>
        <taxon>Metazoa</taxon>
        <taxon>Chordata</taxon>
        <taxon>Craniata</taxon>
        <taxon>Vertebrata</taxon>
        <taxon>Euteleostomi</taxon>
        <taxon>Actinopterygii</taxon>
        <taxon>Neopterygii</taxon>
        <taxon>Teleostei</taxon>
        <taxon>Protacanthopterygii</taxon>
        <taxon>Salmoniformes</taxon>
        <taxon>Salmonidae</taxon>
        <taxon>Salmoninae</taxon>
        <taxon>Hucho</taxon>
    </lineage>
</organism>
<dbReference type="InterPro" id="IPR041588">
    <property type="entry name" value="Integrase_H2C2"/>
</dbReference>
<feature type="compositionally biased region" description="Acidic residues" evidence="2">
    <location>
        <begin position="509"/>
        <end position="518"/>
    </location>
</feature>
<feature type="compositionally biased region" description="Polar residues" evidence="2">
    <location>
        <begin position="615"/>
        <end position="629"/>
    </location>
</feature>
<feature type="region of interest" description="Disordered" evidence="2">
    <location>
        <begin position="480"/>
        <end position="629"/>
    </location>
</feature>
<dbReference type="Pfam" id="PF00665">
    <property type="entry name" value="rve"/>
    <property type="match status" value="1"/>
</dbReference>
<protein>
    <recommendedName>
        <fullName evidence="1">Gypsy retrotransposon integrase-like protein 1</fullName>
    </recommendedName>
</protein>
<accession>A0A4W5R812</accession>
<dbReference type="Gene3D" id="1.10.340.70">
    <property type="match status" value="1"/>
</dbReference>
<proteinExistence type="predicted"/>
<dbReference type="GeneTree" id="ENSGT01000000214408"/>
<dbReference type="PROSITE" id="PS50994">
    <property type="entry name" value="INTEGRASE"/>
    <property type="match status" value="1"/>
</dbReference>
<dbReference type="FunFam" id="1.10.340.70:FF:000001">
    <property type="entry name" value="Retrovirus-related Pol polyprotein from transposon gypsy-like Protein"/>
    <property type="match status" value="1"/>
</dbReference>
<dbReference type="Ensembl" id="ENSHHUT00000088742.1">
    <property type="protein sequence ID" value="ENSHHUP00000086056.1"/>
    <property type="gene ID" value="ENSHHUG00000049825.1"/>
</dbReference>
<dbReference type="Gene3D" id="3.30.420.10">
    <property type="entry name" value="Ribonuclease H-like superfamily/Ribonuclease H"/>
    <property type="match status" value="1"/>
</dbReference>
<dbReference type="InterPro" id="IPR050951">
    <property type="entry name" value="Retrovirus_Pol_polyprotein"/>
</dbReference>
<dbReference type="Proteomes" id="UP000314982">
    <property type="component" value="Unassembled WGS sequence"/>
</dbReference>
<dbReference type="STRING" id="62062.ENSHHUP00000086056"/>
<sequence>MEECTEKHSPETIKATLNNVQTQQNDGVTWISTVTLRPSVQDELSWWGGTVTDRLSPHDIMQAQLKDAAVSRILELKSQRTKPTPTECQQESYKVKQLLKEWNRLHVSPDGLLQRKTKKRTQVVVPSQYRTLIYKYLHTEMAHLGTERVLNLARERFYWPRMQHDIEHFITKVCKCIKQKKPSVITRAPMQHVRATAPFEMISIDYVHLEKSRGGYEYILVILDNFTKFAQAYPTRNKSGKTAAKKLFEDFFPKFGFVSKIHHDQGKEFENQLFRALQNCTGIANSRTSPYHPQGNPVERFNRTLLSMLRTLDEEKKANWGDYLNKVIHAYNCTTSDATGFSPYFLLFGRAPLLPVDLVFGLQIKEQEKSYQDYAKKWQQQMAEAYDIASRNMEKSAAKGKAYYDRKKMSSVLVSGDRVLVRNMSERGGPGKLRSHWEDQIHVVVTRKGDDSPVYEVKPERGTGRARVLHRNMLMSCNSLPFEEPVETPSRGLWRREPPQQKQQNGESAESESSDEDSYPVFINRPRGDEERRLRRTQLVSEKSEELGQTDRTCTVKECQPVLRESPERTGVNMETAEGSETQSSHDEADTDSLGSPMTLPRRSARQRRPRDILTYNTLGLPSSYRDTN</sequence>
<keyword evidence="5" id="KW-1185">Reference proteome</keyword>
<dbReference type="GO" id="GO:0003676">
    <property type="term" value="F:nucleic acid binding"/>
    <property type="evidence" value="ECO:0007669"/>
    <property type="project" value="InterPro"/>
</dbReference>
<dbReference type="InterPro" id="IPR012337">
    <property type="entry name" value="RNaseH-like_sf"/>
</dbReference>
<feature type="domain" description="Integrase catalytic" evidence="3">
    <location>
        <begin position="194"/>
        <end position="351"/>
    </location>
</feature>
<evidence type="ECO:0000256" key="1">
    <source>
        <dbReference type="ARBA" id="ARBA00039658"/>
    </source>
</evidence>
<dbReference type="InterPro" id="IPR001584">
    <property type="entry name" value="Integrase_cat-core"/>
</dbReference>
<dbReference type="PANTHER" id="PTHR37984:SF15">
    <property type="entry name" value="INTEGRASE CATALYTIC DOMAIN-CONTAINING PROTEIN"/>
    <property type="match status" value="1"/>
</dbReference>
<name>A0A4W5R812_9TELE</name>
<dbReference type="SUPFAM" id="SSF53098">
    <property type="entry name" value="Ribonuclease H-like"/>
    <property type="match status" value="1"/>
</dbReference>
<reference evidence="4" key="2">
    <citation type="submission" date="2025-08" db="UniProtKB">
        <authorList>
            <consortium name="Ensembl"/>
        </authorList>
    </citation>
    <scope>IDENTIFICATION</scope>
</reference>
<reference evidence="4" key="3">
    <citation type="submission" date="2025-09" db="UniProtKB">
        <authorList>
            <consortium name="Ensembl"/>
        </authorList>
    </citation>
    <scope>IDENTIFICATION</scope>
</reference>
<dbReference type="GO" id="GO:0015074">
    <property type="term" value="P:DNA integration"/>
    <property type="evidence" value="ECO:0007669"/>
    <property type="project" value="InterPro"/>
</dbReference>
<dbReference type="FunFam" id="3.30.420.10:FF:000032">
    <property type="entry name" value="Retrovirus-related Pol polyprotein from transposon 297-like Protein"/>
    <property type="match status" value="1"/>
</dbReference>